<feature type="compositionally biased region" description="Basic and acidic residues" evidence="5">
    <location>
        <begin position="442"/>
        <end position="453"/>
    </location>
</feature>
<dbReference type="InterPro" id="IPR051694">
    <property type="entry name" value="Immunoregulatory_rcpt-like"/>
</dbReference>
<dbReference type="AlphaFoldDB" id="A0AAD9FTX7"/>
<dbReference type="GO" id="GO:0071944">
    <property type="term" value="C:cell periphery"/>
    <property type="evidence" value="ECO:0007669"/>
    <property type="project" value="UniProtKB-ARBA"/>
</dbReference>
<evidence type="ECO:0000313" key="8">
    <source>
        <dbReference type="Proteomes" id="UP001182556"/>
    </source>
</evidence>
<dbReference type="Proteomes" id="UP001182556">
    <property type="component" value="Unassembled WGS sequence"/>
</dbReference>
<reference evidence="7" key="1">
    <citation type="submission" date="2023-02" db="EMBL/GenBank/DDBJ databases">
        <title>Identification and recombinant expression of a fungal hydrolase from Papiliotrema laurentii that hydrolyzes apple cutin and clears colloidal polyester polyurethane.</title>
        <authorList>
            <consortium name="DOE Joint Genome Institute"/>
            <person name="Roman V.A."/>
            <person name="Bojanowski C."/>
            <person name="Crable B.R."/>
            <person name="Wagner D.N."/>
            <person name="Hung C.S."/>
            <person name="Nadeau L.J."/>
            <person name="Schratz L."/>
            <person name="Haridas S."/>
            <person name="Pangilinan J."/>
            <person name="Lipzen A."/>
            <person name="Na H."/>
            <person name="Yan M."/>
            <person name="Ng V."/>
            <person name="Grigoriev I.V."/>
            <person name="Spatafora J.W."/>
            <person name="Barlow D."/>
            <person name="Biffinger J."/>
            <person name="Kelley-Loughnane N."/>
            <person name="Varaljay V.A."/>
            <person name="Crookes-Goodson W.J."/>
        </authorList>
    </citation>
    <scope>NUCLEOTIDE SEQUENCE</scope>
    <source>
        <strain evidence="7">5307AH</strain>
    </source>
</reference>
<feature type="transmembrane region" description="Helical" evidence="6">
    <location>
        <begin position="118"/>
        <end position="140"/>
    </location>
</feature>
<sequence>MSSAAASSQAAASTAARSTAPAASSSASAASSSVASSAAASSAASAAASSSSSAAASSASSSSAAASSSIQASSSAAVSSLSSSIASSSASASRTSASVAAATGSTVGASSTGLSGGAIGGIVGGVVGGLAVLALIWFLWRRQRDKRDWVPPPPPREISYNPHSINRQRVVSGTMLARQGGATIDRASSMSTLLHPGGSQPSRSPSYHASYPIATPSTMSHDHSPPILGAPSGTSSSESSPPLSGLNTPATKPALSPIDTNLQRDSSGSSDGRVFPRHQSSVDRLRQDAQHAGSSRAPSVSSGHERNVSEDNSSRATSPHPSVSGVPSPRTSFTMPSGPGSFPRPYSSYSLTSQARIGGAPHQRHIQVEMPKPLGSRPDANGDFMPSMMRSPESMYMGSLDGYGQERGMRRSSRPDLHDFAPPSPSHARRPSNLSMSAVPPSRDRMRDASDAV</sequence>
<evidence type="ECO:0000256" key="3">
    <source>
        <dbReference type="ARBA" id="ARBA00022989"/>
    </source>
</evidence>
<evidence type="ECO:0000256" key="6">
    <source>
        <dbReference type="SAM" id="Phobius"/>
    </source>
</evidence>
<gene>
    <name evidence="7" type="ORF">DB88DRAFT_153015</name>
</gene>
<feature type="region of interest" description="Disordered" evidence="5">
    <location>
        <begin position="368"/>
        <end position="453"/>
    </location>
</feature>
<organism evidence="7 8">
    <name type="scientific">Papiliotrema laurentii</name>
    <name type="common">Cryptococcus laurentii</name>
    <dbReference type="NCBI Taxonomy" id="5418"/>
    <lineage>
        <taxon>Eukaryota</taxon>
        <taxon>Fungi</taxon>
        <taxon>Dikarya</taxon>
        <taxon>Basidiomycota</taxon>
        <taxon>Agaricomycotina</taxon>
        <taxon>Tremellomycetes</taxon>
        <taxon>Tremellales</taxon>
        <taxon>Rhynchogastremaceae</taxon>
        <taxon>Papiliotrema</taxon>
    </lineage>
</organism>
<evidence type="ECO:0000256" key="2">
    <source>
        <dbReference type="ARBA" id="ARBA00022692"/>
    </source>
</evidence>
<evidence type="ECO:0000256" key="5">
    <source>
        <dbReference type="SAM" id="MobiDB-lite"/>
    </source>
</evidence>
<feature type="compositionally biased region" description="Basic and acidic residues" evidence="5">
    <location>
        <begin position="407"/>
        <end position="419"/>
    </location>
</feature>
<keyword evidence="4 6" id="KW-0472">Membrane</keyword>
<feature type="compositionally biased region" description="Low complexity" evidence="5">
    <location>
        <begin position="318"/>
        <end position="329"/>
    </location>
</feature>
<evidence type="ECO:0000313" key="7">
    <source>
        <dbReference type="EMBL" id="KAK1926177.1"/>
    </source>
</evidence>
<dbReference type="GO" id="GO:0016020">
    <property type="term" value="C:membrane"/>
    <property type="evidence" value="ECO:0007669"/>
    <property type="project" value="UniProtKB-SubCell"/>
</dbReference>
<feature type="compositionally biased region" description="Basic and acidic residues" evidence="5">
    <location>
        <begin position="280"/>
        <end position="289"/>
    </location>
</feature>
<keyword evidence="2 6" id="KW-0812">Transmembrane</keyword>
<name>A0AAD9FTX7_PAPLA</name>
<protein>
    <recommendedName>
        <fullName evidence="9">REJ domain-containing protein</fullName>
    </recommendedName>
</protein>
<feature type="compositionally biased region" description="Low complexity" evidence="5">
    <location>
        <begin position="229"/>
        <end position="246"/>
    </location>
</feature>
<dbReference type="EMBL" id="JAODAN010000002">
    <property type="protein sequence ID" value="KAK1926177.1"/>
    <property type="molecule type" value="Genomic_DNA"/>
</dbReference>
<keyword evidence="8" id="KW-1185">Reference proteome</keyword>
<feature type="compositionally biased region" description="Basic and acidic residues" evidence="5">
    <location>
        <begin position="303"/>
        <end position="313"/>
    </location>
</feature>
<evidence type="ECO:0000256" key="4">
    <source>
        <dbReference type="ARBA" id="ARBA00023136"/>
    </source>
</evidence>
<evidence type="ECO:0008006" key="9">
    <source>
        <dbReference type="Google" id="ProtNLM"/>
    </source>
</evidence>
<dbReference type="PANTHER" id="PTHR15549">
    <property type="entry name" value="PAIRED IMMUNOGLOBULIN-LIKE TYPE 2 RECEPTOR"/>
    <property type="match status" value="1"/>
</dbReference>
<proteinExistence type="predicted"/>
<feature type="region of interest" description="Disordered" evidence="5">
    <location>
        <begin position="191"/>
        <end position="349"/>
    </location>
</feature>
<comment type="subcellular location">
    <subcellularLocation>
        <location evidence="1">Membrane</location>
        <topology evidence="1">Single-pass membrane protein</topology>
    </subcellularLocation>
</comment>
<accession>A0AAD9FTX7</accession>
<feature type="compositionally biased region" description="Polar residues" evidence="5">
    <location>
        <begin position="292"/>
        <end position="302"/>
    </location>
</feature>
<comment type="caution">
    <text evidence="7">The sequence shown here is derived from an EMBL/GenBank/DDBJ whole genome shotgun (WGS) entry which is preliminary data.</text>
</comment>
<feature type="compositionally biased region" description="Polar residues" evidence="5">
    <location>
        <begin position="258"/>
        <end position="270"/>
    </location>
</feature>
<keyword evidence="3 6" id="KW-1133">Transmembrane helix</keyword>
<evidence type="ECO:0000256" key="1">
    <source>
        <dbReference type="ARBA" id="ARBA00004167"/>
    </source>
</evidence>